<dbReference type="RefSeq" id="WP_002765917.1">
    <property type="nucleotide sequence ID" value="NZ_HE972947.1"/>
</dbReference>
<dbReference type="HOGENOM" id="CLU_3292417_0_0_3"/>
<dbReference type="EMBL" id="CAIJ01000038">
    <property type="protein sequence ID" value="CCI00886.1"/>
    <property type="molecule type" value="Genomic_DNA"/>
</dbReference>
<reference evidence="1 2" key="1">
    <citation type="submission" date="2012-04" db="EMBL/GenBank/DDBJ databases">
        <authorList>
            <person name="Genoscope - CEA"/>
        </authorList>
    </citation>
    <scope>NUCLEOTIDE SEQUENCE [LARGE SCALE GENOMIC DNA]</scope>
    <source>
        <strain evidence="1 2">9443</strain>
    </source>
</reference>
<dbReference type="Proteomes" id="UP000003480">
    <property type="component" value="Unassembled WGS sequence"/>
</dbReference>
<sequence>MEYLITPDQPTQWKINPVDFIENLEKSWHDTTLFAQQMHN</sequence>
<dbReference type="AlphaFoldDB" id="I4FYX5"/>
<proteinExistence type="predicted"/>
<evidence type="ECO:0000313" key="2">
    <source>
        <dbReference type="Proteomes" id="UP000003480"/>
    </source>
</evidence>
<protein>
    <submittedName>
        <fullName evidence="1">Uncharacterized protein</fullName>
    </submittedName>
</protein>
<gene>
    <name evidence="1" type="ORF">MICAC_1320002</name>
</gene>
<comment type="caution">
    <text evidence="1">The sequence shown here is derived from an EMBL/GenBank/DDBJ whole genome shotgun (WGS) entry which is preliminary data.</text>
</comment>
<name>I4FYX5_MICAE</name>
<evidence type="ECO:0000313" key="1">
    <source>
        <dbReference type="EMBL" id="CCI00886.1"/>
    </source>
</evidence>
<organism evidence="1 2">
    <name type="scientific">Microcystis aeruginosa PCC 9443</name>
    <dbReference type="NCBI Taxonomy" id="1160281"/>
    <lineage>
        <taxon>Bacteria</taxon>
        <taxon>Bacillati</taxon>
        <taxon>Cyanobacteriota</taxon>
        <taxon>Cyanophyceae</taxon>
        <taxon>Oscillatoriophycideae</taxon>
        <taxon>Chroococcales</taxon>
        <taxon>Microcystaceae</taxon>
        <taxon>Microcystis</taxon>
    </lineage>
</organism>
<accession>I4FYX5</accession>